<name>A0A6N2M160_SALVM</name>
<evidence type="ECO:0000313" key="1">
    <source>
        <dbReference type="EMBL" id="VFU47312.1"/>
    </source>
</evidence>
<proteinExistence type="predicted"/>
<reference evidence="1" key="1">
    <citation type="submission" date="2019-03" db="EMBL/GenBank/DDBJ databases">
        <authorList>
            <person name="Mank J."/>
            <person name="Almeida P."/>
        </authorList>
    </citation>
    <scope>NUCLEOTIDE SEQUENCE</scope>
    <source>
        <strain evidence="1">78183</strain>
    </source>
</reference>
<protein>
    <submittedName>
        <fullName evidence="1">Uncharacterized protein</fullName>
    </submittedName>
</protein>
<gene>
    <name evidence="1" type="ORF">SVIM_LOCUS303454</name>
</gene>
<organism evidence="1">
    <name type="scientific">Salix viminalis</name>
    <name type="common">Common osier</name>
    <name type="synonym">Basket willow</name>
    <dbReference type="NCBI Taxonomy" id="40686"/>
    <lineage>
        <taxon>Eukaryota</taxon>
        <taxon>Viridiplantae</taxon>
        <taxon>Streptophyta</taxon>
        <taxon>Embryophyta</taxon>
        <taxon>Tracheophyta</taxon>
        <taxon>Spermatophyta</taxon>
        <taxon>Magnoliopsida</taxon>
        <taxon>eudicotyledons</taxon>
        <taxon>Gunneridae</taxon>
        <taxon>Pentapetalae</taxon>
        <taxon>rosids</taxon>
        <taxon>fabids</taxon>
        <taxon>Malpighiales</taxon>
        <taxon>Salicaceae</taxon>
        <taxon>Saliceae</taxon>
        <taxon>Salix</taxon>
    </lineage>
</organism>
<accession>A0A6N2M160</accession>
<dbReference type="EMBL" id="CAADRP010001663">
    <property type="protein sequence ID" value="VFU47312.1"/>
    <property type="molecule type" value="Genomic_DNA"/>
</dbReference>
<dbReference type="AlphaFoldDB" id="A0A6N2M160"/>
<sequence>MIGTNPRRKRGQTNLKKTFMVSISCKPKIEKGRLEPSMLAGQASILLARRSVSSSVKVVMVTCSLYCQPRLKFLKLEEPA</sequence>